<dbReference type="InterPro" id="IPR035979">
    <property type="entry name" value="RBD_domain_sf"/>
</dbReference>
<comment type="caution">
    <text evidence="4">The sequence shown here is derived from an EMBL/GenBank/DDBJ whole genome shotgun (WGS) entry which is preliminary data.</text>
</comment>
<dbReference type="InterPro" id="IPR012677">
    <property type="entry name" value="Nucleotide-bd_a/b_plait_sf"/>
</dbReference>
<name>A0A5B7IYX0_PORTR</name>
<dbReference type="Gene3D" id="3.30.70.330">
    <property type="match status" value="1"/>
</dbReference>
<dbReference type="AlphaFoldDB" id="A0A5B7IYX0"/>
<dbReference type="Proteomes" id="UP000324222">
    <property type="component" value="Unassembled WGS sequence"/>
</dbReference>
<dbReference type="InterPro" id="IPR000504">
    <property type="entry name" value="RRM_dom"/>
</dbReference>
<dbReference type="GO" id="GO:0006397">
    <property type="term" value="P:mRNA processing"/>
    <property type="evidence" value="ECO:0007669"/>
    <property type="project" value="InterPro"/>
</dbReference>
<dbReference type="OrthoDB" id="8123449at2759"/>
<keyword evidence="1 2" id="KW-0694">RNA-binding</keyword>
<evidence type="ECO:0000313" key="5">
    <source>
        <dbReference type="Proteomes" id="UP000324222"/>
    </source>
</evidence>
<organism evidence="4 5">
    <name type="scientific">Portunus trituberculatus</name>
    <name type="common">Swimming crab</name>
    <name type="synonym">Neptunus trituberculatus</name>
    <dbReference type="NCBI Taxonomy" id="210409"/>
    <lineage>
        <taxon>Eukaryota</taxon>
        <taxon>Metazoa</taxon>
        <taxon>Ecdysozoa</taxon>
        <taxon>Arthropoda</taxon>
        <taxon>Crustacea</taxon>
        <taxon>Multicrustacea</taxon>
        <taxon>Malacostraca</taxon>
        <taxon>Eumalacostraca</taxon>
        <taxon>Eucarida</taxon>
        <taxon>Decapoda</taxon>
        <taxon>Pleocyemata</taxon>
        <taxon>Brachyura</taxon>
        <taxon>Eubrachyura</taxon>
        <taxon>Portunoidea</taxon>
        <taxon>Portunidae</taxon>
        <taxon>Portuninae</taxon>
        <taxon>Portunus</taxon>
    </lineage>
</organism>
<dbReference type="EMBL" id="VSRR010072025">
    <property type="protein sequence ID" value="MPC86627.1"/>
    <property type="molecule type" value="Genomic_DNA"/>
</dbReference>
<evidence type="ECO:0000256" key="2">
    <source>
        <dbReference type="PROSITE-ProRule" id="PRU00176"/>
    </source>
</evidence>
<keyword evidence="5" id="KW-1185">Reference proteome</keyword>
<dbReference type="InterPro" id="IPR006509">
    <property type="entry name" value="RBM39_SF"/>
</dbReference>
<reference evidence="4 5" key="1">
    <citation type="submission" date="2019-05" db="EMBL/GenBank/DDBJ databases">
        <title>Another draft genome of Portunus trituberculatus and its Hox gene families provides insights of decapod evolution.</title>
        <authorList>
            <person name="Jeong J.-H."/>
            <person name="Song I."/>
            <person name="Kim S."/>
            <person name="Choi T."/>
            <person name="Kim D."/>
            <person name="Ryu S."/>
            <person name="Kim W."/>
        </authorList>
    </citation>
    <scope>NUCLEOTIDE SEQUENCE [LARGE SCALE GENOMIC DNA]</scope>
    <source>
        <tissue evidence="4">Muscle</tissue>
    </source>
</reference>
<proteinExistence type="predicted"/>
<evidence type="ECO:0000259" key="3">
    <source>
        <dbReference type="PROSITE" id="PS50102"/>
    </source>
</evidence>
<dbReference type="GO" id="GO:0005634">
    <property type="term" value="C:nucleus"/>
    <property type="evidence" value="ECO:0007669"/>
    <property type="project" value="InterPro"/>
</dbReference>
<evidence type="ECO:0000313" key="4">
    <source>
        <dbReference type="EMBL" id="MPC86627.1"/>
    </source>
</evidence>
<sequence>MQLSSRIRSRDLEDFFSVVGKVNDVRIITDTKTRRSKGIAYVEFCDVESVPLVSCVCPKCLSIINVFILEI</sequence>
<feature type="domain" description="RRM" evidence="3">
    <location>
        <begin position="1"/>
        <end position="50"/>
    </location>
</feature>
<accession>A0A5B7IYX0</accession>
<gene>
    <name evidence="4" type="primary">RBM23</name>
    <name evidence="4" type="ORF">E2C01_081462</name>
</gene>
<dbReference type="PANTHER" id="PTHR48036">
    <property type="entry name" value="SPLICING FACTOR (PAD-1), PUTATIVE (AFU_ORTHOLOGUE AFUA_1G15810)-RELATED"/>
    <property type="match status" value="1"/>
</dbReference>
<protein>
    <submittedName>
        <fullName evidence="4">Putative RNA-binding protein 23</fullName>
    </submittedName>
</protein>
<dbReference type="PROSITE" id="PS50102">
    <property type="entry name" value="RRM"/>
    <property type="match status" value="1"/>
</dbReference>
<dbReference type="Pfam" id="PF00076">
    <property type="entry name" value="RRM_1"/>
    <property type="match status" value="1"/>
</dbReference>
<dbReference type="GO" id="GO:0003723">
    <property type="term" value="F:RNA binding"/>
    <property type="evidence" value="ECO:0007669"/>
    <property type="project" value="UniProtKB-UniRule"/>
</dbReference>
<dbReference type="SUPFAM" id="SSF54928">
    <property type="entry name" value="RNA-binding domain, RBD"/>
    <property type="match status" value="1"/>
</dbReference>
<evidence type="ECO:0000256" key="1">
    <source>
        <dbReference type="ARBA" id="ARBA00022884"/>
    </source>
</evidence>